<feature type="coiled-coil region" evidence="2">
    <location>
        <begin position="335"/>
        <end position="362"/>
    </location>
</feature>
<dbReference type="InterPro" id="IPR024704">
    <property type="entry name" value="SMC"/>
</dbReference>
<dbReference type="SUPFAM" id="SSF57997">
    <property type="entry name" value="Tropomyosin"/>
    <property type="match status" value="1"/>
</dbReference>
<dbReference type="SMART" id="SM00382">
    <property type="entry name" value="AAA"/>
    <property type="match status" value="1"/>
</dbReference>
<dbReference type="EMBL" id="PFMC01000048">
    <property type="protein sequence ID" value="PIY94982.1"/>
    <property type="molecule type" value="Genomic_DNA"/>
</dbReference>
<dbReference type="GO" id="GO:0016887">
    <property type="term" value="F:ATP hydrolysis activity"/>
    <property type="evidence" value="ECO:0007669"/>
    <property type="project" value="InterPro"/>
</dbReference>
<feature type="coiled-coil region" evidence="2">
    <location>
        <begin position="473"/>
        <end position="617"/>
    </location>
</feature>
<evidence type="ECO:0000313" key="4">
    <source>
        <dbReference type="EMBL" id="PIY94982.1"/>
    </source>
</evidence>
<dbReference type="InterPro" id="IPR027417">
    <property type="entry name" value="P-loop_NTPase"/>
</dbReference>
<dbReference type="PANTHER" id="PTHR43977">
    <property type="entry name" value="STRUCTURAL MAINTENANCE OF CHROMOSOMES PROTEIN 3"/>
    <property type="match status" value="1"/>
</dbReference>
<dbReference type="PIRSF" id="PIRSF005719">
    <property type="entry name" value="SMC"/>
    <property type="match status" value="1"/>
</dbReference>
<accession>A0A2M7REP9</accession>
<organism evidence="4 5">
    <name type="scientific">Candidatus Komeilibacteria bacterium CG_4_10_14_0_8_um_filter_37_78</name>
    <dbReference type="NCBI Taxonomy" id="1974471"/>
    <lineage>
        <taxon>Bacteria</taxon>
        <taxon>Candidatus Komeiliibacteriota</taxon>
    </lineage>
</organism>
<dbReference type="AlphaFoldDB" id="A0A2M7REP9"/>
<dbReference type="Pfam" id="PF02463">
    <property type="entry name" value="SMC_N"/>
    <property type="match status" value="1"/>
</dbReference>
<dbReference type="GO" id="GO:0005524">
    <property type="term" value="F:ATP binding"/>
    <property type="evidence" value="ECO:0007669"/>
    <property type="project" value="InterPro"/>
</dbReference>
<evidence type="ECO:0000256" key="2">
    <source>
        <dbReference type="SAM" id="Coils"/>
    </source>
</evidence>
<dbReference type="Proteomes" id="UP000228689">
    <property type="component" value="Unassembled WGS sequence"/>
</dbReference>
<dbReference type="InterPro" id="IPR003593">
    <property type="entry name" value="AAA+_ATPase"/>
</dbReference>
<feature type="coiled-coil region" evidence="2">
    <location>
        <begin position="201"/>
        <end position="281"/>
    </location>
</feature>
<dbReference type="SUPFAM" id="SSF52540">
    <property type="entry name" value="P-loop containing nucleoside triphosphate hydrolases"/>
    <property type="match status" value="1"/>
</dbReference>
<keyword evidence="1 2" id="KW-0175">Coiled coil</keyword>
<dbReference type="Gene3D" id="3.40.50.300">
    <property type="entry name" value="P-loop containing nucleotide triphosphate hydrolases"/>
    <property type="match status" value="2"/>
</dbReference>
<comment type="caution">
    <text evidence="4">The sequence shown here is derived from an EMBL/GenBank/DDBJ whole genome shotgun (WGS) entry which is preliminary data.</text>
</comment>
<evidence type="ECO:0000259" key="3">
    <source>
        <dbReference type="SMART" id="SM00382"/>
    </source>
</evidence>
<evidence type="ECO:0000313" key="5">
    <source>
        <dbReference type="Proteomes" id="UP000228689"/>
    </source>
</evidence>
<name>A0A2M7REP9_9BACT</name>
<feature type="domain" description="AAA+ ATPase" evidence="3">
    <location>
        <begin position="29"/>
        <end position="870"/>
    </location>
</feature>
<sequence length="879" mass="100581">MNFLTNVYLQKLEIQGFKSFANKTTLEFNKELTAIVGPNGSGKSNFADAVRWVLGEQSLKVLRGKKSQDVIFAGSDKKSRLGFAEVNLYLNNEDGRAPIDYSEVVITRRIYRDGEGEYLINKNKVRLSDVQMLIAKSSFGQRSYSIVGQGMVDSILTSSPQERKEFFDEATGVRQYQIKREQSLNKLERTFDNLVQSQNVIKEIEPRLRSLTRQMKRLEEKEAAELELKQIQNKYYSFLQDQLNDELKVKQTSFTTVEQTRQSLENKLNDLQKELESIEDEDSHSQIFNGLENKYSRLVTEKNNILQELSLLQGKIDLKLTTTGQGDAVWLRKKSEDLSVKLTAIKEQLDLLSKEKEVVEKSYDQKVKEQQQIVADFNTLKEKLLNKQGQGDDQNYSEELKKKINLLSDNYEDFLHKLEKIDNLETLIDLQTEANNIATIINTIRHELKEQNTTEGEDIVWLEEKMNQFITNKDNLVDEINQLKISLEIAKTKHHQFQEQYNQLAEEKQKIEGELKTASSTNQDDHQAALIEQKTKLDKDLEEVNNSLSLVKQKIDSFNSQVESKQNNLINIQKQTRELQIQLNDQNNQINSINIDIARLETKLENLNKEILEELGSNWQSVPVTEEIVLTQAREKINSLKNKLALVGGIDDGVPEEYKEVKERFEFLDDQVRDLDQSITTLTEVIKELDQKIDQQFKENFDTINDEFQKYFKILFNGGKSSLMIKQPTKDKPTVNEELISKEEEKTEEISLIKKLRKTLTDTEIEIVASPPGKKISSINTLSGGEKAMTAIALICSIISANPSPFVILDEVDAALDEANAARYVAIINDLSDKTQFIAVTHNRVTMHHAAILYGVTMGADSVSRLLSVDLKEAEAYSQ</sequence>
<reference evidence="5" key="1">
    <citation type="submission" date="2017-09" db="EMBL/GenBank/DDBJ databases">
        <title>Depth-based differentiation of microbial function through sediment-hosted aquifers and enrichment of novel symbionts in the deep terrestrial subsurface.</title>
        <authorList>
            <person name="Probst A.J."/>
            <person name="Ladd B."/>
            <person name="Jarett J.K."/>
            <person name="Geller-Mcgrath D.E."/>
            <person name="Sieber C.M.K."/>
            <person name="Emerson J.B."/>
            <person name="Anantharaman K."/>
            <person name="Thomas B.C."/>
            <person name="Malmstrom R."/>
            <person name="Stieglmeier M."/>
            <person name="Klingl A."/>
            <person name="Woyke T."/>
            <person name="Ryan C.M."/>
            <person name="Banfield J.F."/>
        </authorList>
    </citation>
    <scope>NUCLEOTIDE SEQUENCE [LARGE SCALE GENOMIC DNA]</scope>
</reference>
<evidence type="ECO:0000256" key="1">
    <source>
        <dbReference type="ARBA" id="ARBA00023054"/>
    </source>
</evidence>
<proteinExistence type="predicted"/>
<dbReference type="InterPro" id="IPR003395">
    <property type="entry name" value="RecF/RecN/SMC_N"/>
</dbReference>
<feature type="coiled-coil region" evidence="2">
    <location>
        <begin position="658"/>
        <end position="699"/>
    </location>
</feature>
<protein>
    <recommendedName>
        <fullName evidence="3">AAA+ ATPase domain-containing protein</fullName>
    </recommendedName>
</protein>
<gene>
    <name evidence="4" type="ORF">COY67_01680</name>
</gene>